<comment type="catalytic activity">
    <reaction evidence="1 6">
        <text>alpha-D-ribose 1,5-bisphosphate + ATP = 5-phospho-alpha-D-ribose 1-diphosphate + ADP</text>
        <dbReference type="Rhea" id="RHEA:20109"/>
        <dbReference type="ChEBI" id="CHEBI:30616"/>
        <dbReference type="ChEBI" id="CHEBI:58017"/>
        <dbReference type="ChEBI" id="CHEBI:68688"/>
        <dbReference type="ChEBI" id="CHEBI:456216"/>
        <dbReference type="EC" id="2.7.4.23"/>
    </reaction>
</comment>
<keyword evidence="4 6" id="KW-0547">Nucleotide-binding</keyword>
<dbReference type="GO" id="GO:0005829">
    <property type="term" value="C:cytosol"/>
    <property type="evidence" value="ECO:0007669"/>
    <property type="project" value="TreeGrafter"/>
</dbReference>
<name>A0A0J9EAQ2_9RHOB</name>
<reference evidence="8 9" key="1">
    <citation type="submission" date="2015-06" db="EMBL/GenBank/DDBJ databases">
        <title>Draft genome sequence of an Alphaproteobacteria species associated to the Mediterranean sponge Oscarella lobularis.</title>
        <authorList>
            <person name="Jourda C."/>
            <person name="Santini S."/>
            <person name="Claverie J.-M."/>
        </authorList>
    </citation>
    <scope>NUCLEOTIDE SEQUENCE [LARGE SCALE GENOMIC DNA]</scope>
    <source>
        <strain evidence="8">IGS</strain>
    </source>
</reference>
<dbReference type="NCBIfam" id="TIGR02322">
    <property type="entry name" value="phosphon_PhnN"/>
    <property type="match status" value="1"/>
</dbReference>
<protein>
    <recommendedName>
        <fullName evidence="6">Ribose 1,5-bisphosphate phosphokinase PhnN</fullName>
        <ecNumber evidence="6">2.7.4.23</ecNumber>
    </recommendedName>
    <alternativeName>
        <fullName evidence="6">Ribose 1,5-bisphosphokinase</fullName>
    </alternativeName>
</protein>
<dbReference type="EMBL" id="LFTY01000002">
    <property type="protein sequence ID" value="KMW58744.1"/>
    <property type="molecule type" value="Genomic_DNA"/>
</dbReference>
<evidence type="ECO:0000256" key="5">
    <source>
        <dbReference type="ARBA" id="ARBA00022840"/>
    </source>
</evidence>
<comment type="function">
    <text evidence="6">Catalyzes the phosphorylation of ribose 1,5-bisphosphate to 5-phospho-D-ribosyl alpha-1-diphosphate (PRPP).</text>
</comment>
<dbReference type="GO" id="GO:0033863">
    <property type="term" value="F:ribose 1,5-bisphosphate phosphokinase activity"/>
    <property type="evidence" value="ECO:0007669"/>
    <property type="project" value="UniProtKB-UniRule"/>
</dbReference>
<dbReference type="OrthoDB" id="341217at2"/>
<comment type="pathway">
    <text evidence="2 6">Metabolic intermediate biosynthesis; 5-phospho-alpha-D-ribose 1-diphosphate biosynthesis; 5-phospho-alpha-D-ribose 1-diphosphate from D-ribose 5-phosphate (route II): step 3/3.</text>
</comment>
<gene>
    <name evidence="6" type="primary">phnN</name>
    <name evidence="8" type="ORF">AIOL_003723</name>
</gene>
<dbReference type="AlphaFoldDB" id="A0A0J9EAQ2"/>
<proteinExistence type="inferred from homology"/>
<evidence type="ECO:0000313" key="9">
    <source>
        <dbReference type="Proteomes" id="UP000037178"/>
    </source>
</evidence>
<dbReference type="InterPro" id="IPR012699">
    <property type="entry name" value="PhnN"/>
</dbReference>
<dbReference type="GO" id="GO:0019634">
    <property type="term" value="P:organic phosphonate metabolic process"/>
    <property type="evidence" value="ECO:0007669"/>
    <property type="project" value="UniProtKB-UniRule"/>
</dbReference>
<dbReference type="PANTHER" id="PTHR23117:SF8">
    <property type="entry name" value="RIBOSE 1,5-BISPHOSPHATE PHOSPHOKINASE PHNN"/>
    <property type="match status" value="1"/>
</dbReference>
<dbReference type="PANTHER" id="PTHR23117">
    <property type="entry name" value="GUANYLATE KINASE-RELATED"/>
    <property type="match status" value="1"/>
</dbReference>
<dbReference type="HAMAP" id="MF_00836">
    <property type="entry name" value="PhnN"/>
    <property type="match status" value="1"/>
</dbReference>
<dbReference type="SMART" id="SM00072">
    <property type="entry name" value="GuKc"/>
    <property type="match status" value="1"/>
</dbReference>
<dbReference type="UniPathway" id="UPA00087">
    <property type="reaction ID" value="UER00175"/>
</dbReference>
<dbReference type="InterPro" id="IPR008145">
    <property type="entry name" value="GK/Ca_channel_bsu"/>
</dbReference>
<dbReference type="SUPFAM" id="SSF52540">
    <property type="entry name" value="P-loop containing nucleoside triphosphate hydrolases"/>
    <property type="match status" value="1"/>
</dbReference>
<feature type="binding site" evidence="6">
    <location>
        <begin position="10"/>
        <end position="17"/>
    </location>
    <ligand>
        <name>ATP</name>
        <dbReference type="ChEBI" id="CHEBI:30616"/>
    </ligand>
</feature>
<feature type="domain" description="Guanylate kinase/L-type calcium channel beta subunit" evidence="7">
    <location>
        <begin position="2"/>
        <end position="178"/>
    </location>
</feature>
<keyword evidence="5 6" id="KW-0067">ATP-binding</keyword>
<dbReference type="EC" id="2.7.4.23" evidence="6"/>
<evidence type="ECO:0000259" key="7">
    <source>
        <dbReference type="SMART" id="SM00072"/>
    </source>
</evidence>
<dbReference type="PATRIC" id="fig|1675527.3.peg.3900"/>
<dbReference type="GO" id="GO:0006015">
    <property type="term" value="P:5-phosphoribose 1-diphosphate biosynthetic process"/>
    <property type="evidence" value="ECO:0007669"/>
    <property type="project" value="UniProtKB-UniRule"/>
</dbReference>
<evidence type="ECO:0000256" key="1">
    <source>
        <dbReference type="ARBA" id="ARBA00000373"/>
    </source>
</evidence>
<dbReference type="InterPro" id="IPR027417">
    <property type="entry name" value="P-loop_NTPase"/>
</dbReference>
<dbReference type="RefSeq" id="WP_049644319.1">
    <property type="nucleotide sequence ID" value="NZ_LFTY01000002.1"/>
</dbReference>
<evidence type="ECO:0000313" key="8">
    <source>
        <dbReference type="EMBL" id="KMW58744.1"/>
    </source>
</evidence>
<comment type="caution">
    <text evidence="8">The sequence shown here is derived from an EMBL/GenBank/DDBJ whole genome shotgun (WGS) entry which is preliminary data.</text>
</comment>
<dbReference type="Gene3D" id="3.40.50.300">
    <property type="entry name" value="P-loop containing nucleotide triphosphate hydrolases"/>
    <property type="match status" value="1"/>
</dbReference>
<evidence type="ECO:0000256" key="3">
    <source>
        <dbReference type="ARBA" id="ARBA00022679"/>
    </source>
</evidence>
<dbReference type="GO" id="GO:0005524">
    <property type="term" value="F:ATP binding"/>
    <property type="evidence" value="ECO:0007669"/>
    <property type="project" value="UniProtKB-KW"/>
</dbReference>
<sequence length="186" mass="19631">MGGRFIAVVGPSGVGKDTVMQALVAADARLGLVRRVITRPAEAGGEDFVGATEADFAKREAAGEFALSWPAHGLRYGIPNSVRADLDAGRILLANLSRKRLTEAAAAFPGMLVLNLTAAPEVLAARLAARGRETEEDIAKRLTRRVALPEGLDVLTLDNGGDLEDTVRAALSHIFADRALDTPEHA</sequence>
<comment type="similarity">
    <text evidence="6">Belongs to the ribose 1,5-bisphosphokinase family.</text>
</comment>
<evidence type="ECO:0000256" key="6">
    <source>
        <dbReference type="HAMAP-Rule" id="MF_00836"/>
    </source>
</evidence>
<evidence type="ECO:0000256" key="4">
    <source>
        <dbReference type="ARBA" id="ARBA00022741"/>
    </source>
</evidence>
<evidence type="ECO:0000256" key="2">
    <source>
        <dbReference type="ARBA" id="ARBA00005069"/>
    </source>
</evidence>
<organism evidence="8 9">
    <name type="scientific">Candidatus Rhodobacter oscarellae</name>
    <dbReference type="NCBI Taxonomy" id="1675527"/>
    <lineage>
        <taxon>Bacteria</taxon>
        <taxon>Pseudomonadati</taxon>
        <taxon>Pseudomonadota</taxon>
        <taxon>Alphaproteobacteria</taxon>
        <taxon>Rhodobacterales</taxon>
        <taxon>Rhodobacter group</taxon>
        <taxon>Rhodobacter</taxon>
    </lineage>
</organism>
<accession>A0A0J9EAQ2</accession>
<dbReference type="STRING" id="1675527.AIOL_003723"/>
<keyword evidence="3 6" id="KW-0808">Transferase</keyword>
<keyword evidence="9" id="KW-1185">Reference proteome</keyword>
<dbReference type="Proteomes" id="UP000037178">
    <property type="component" value="Unassembled WGS sequence"/>
</dbReference>